<protein>
    <recommendedName>
        <fullName evidence="3">Phytanoyl-CoA dioxygenase</fullName>
    </recommendedName>
</protein>
<evidence type="ECO:0008006" key="3">
    <source>
        <dbReference type="Google" id="ProtNLM"/>
    </source>
</evidence>
<organism evidence="1 2">
    <name type="scientific">Friedmanniomyces simplex</name>
    <dbReference type="NCBI Taxonomy" id="329884"/>
    <lineage>
        <taxon>Eukaryota</taxon>
        <taxon>Fungi</taxon>
        <taxon>Dikarya</taxon>
        <taxon>Ascomycota</taxon>
        <taxon>Pezizomycotina</taxon>
        <taxon>Dothideomycetes</taxon>
        <taxon>Dothideomycetidae</taxon>
        <taxon>Mycosphaerellales</taxon>
        <taxon>Teratosphaeriaceae</taxon>
        <taxon>Friedmanniomyces</taxon>
    </lineage>
</organism>
<keyword evidence="2" id="KW-1185">Reference proteome</keyword>
<dbReference type="PANTHER" id="PTHR31630:SF6">
    <property type="entry name" value="PHYTANOYL-COA DIOXYGENASE-RELATED"/>
    <property type="match status" value="1"/>
</dbReference>
<dbReference type="SUPFAM" id="SSF51197">
    <property type="entry name" value="Clavaminate synthase-like"/>
    <property type="match status" value="1"/>
</dbReference>
<dbReference type="InterPro" id="IPR008775">
    <property type="entry name" value="Phytyl_CoA_dOase-like"/>
</dbReference>
<gene>
    <name evidence="1" type="ORF">B0A55_07032</name>
</gene>
<dbReference type="Gene3D" id="2.60.120.620">
    <property type="entry name" value="q2cbj1_9rhob like domain"/>
    <property type="match status" value="1"/>
</dbReference>
<dbReference type="OrthoDB" id="445007at2759"/>
<dbReference type="Pfam" id="PF05721">
    <property type="entry name" value="PhyH"/>
    <property type="match status" value="1"/>
</dbReference>
<dbReference type="AlphaFoldDB" id="A0A4U0X7M5"/>
<evidence type="ECO:0000313" key="2">
    <source>
        <dbReference type="Proteomes" id="UP000309340"/>
    </source>
</evidence>
<dbReference type="EMBL" id="NAJQ01000306">
    <property type="protein sequence ID" value="TKA72510.1"/>
    <property type="molecule type" value="Genomic_DNA"/>
</dbReference>
<evidence type="ECO:0000313" key="1">
    <source>
        <dbReference type="EMBL" id="TKA72510.1"/>
    </source>
</evidence>
<name>A0A4U0X7M5_9PEZI</name>
<comment type="caution">
    <text evidence="1">The sequence shown here is derived from an EMBL/GenBank/DDBJ whole genome shotgun (WGS) entry which is preliminary data.</text>
</comment>
<reference evidence="1 2" key="1">
    <citation type="submission" date="2017-03" db="EMBL/GenBank/DDBJ databases">
        <title>Genomes of endolithic fungi from Antarctica.</title>
        <authorList>
            <person name="Coleine C."/>
            <person name="Masonjones S."/>
            <person name="Stajich J.E."/>
        </authorList>
    </citation>
    <scope>NUCLEOTIDE SEQUENCE [LARGE SCALE GENOMIC DNA]</scope>
    <source>
        <strain evidence="1 2">CCFEE 5184</strain>
    </source>
</reference>
<sequence>MTKPHWLHELNENGYVVVPNVIPQASCDAFVESSLQWLESFPYGFKRDDRSTWTEENLPSGHKGGLYNRYSVNHEAFVWRIRTEPGIIKVFEQIWGTDDLIASFDGMNVSLPVNPKTGRTDIEETTPWPHVDQNPRKVDRFELYQGIANMSPNGPSDGGLVVLAGSHKHHEKHFEQIGGFRPEQDQGATENGYDYIGQDADWYRAQGCQEVKICANAGDLILWDSRTIHWNASPVGEQIRFISYVCYCPRNMASEEELRRKLEVFRARKGTTHWPVGTRCPNMNVVPADSTKLGALPRRPNGAVDPANRLRPFSEPEETTAVMRLVGVRG</sequence>
<proteinExistence type="predicted"/>
<dbReference type="PANTHER" id="PTHR31630">
    <property type="entry name" value="PHYTANOYL-COA DIOXYGENASE-RELATED-RELATED"/>
    <property type="match status" value="1"/>
</dbReference>
<accession>A0A4U0X7M5</accession>
<dbReference type="Proteomes" id="UP000309340">
    <property type="component" value="Unassembled WGS sequence"/>
</dbReference>